<feature type="region of interest" description="Disordered" evidence="2">
    <location>
        <begin position="46"/>
        <end position="66"/>
    </location>
</feature>
<sequence length="278" mass="30495">MRRRRLTRSLSSCPVRAPQCHRRCKSRFILSCSLLLSLPPRLPFISHCPPPPPPPPPSEHPPTNQTNQPKVLLILDLQVGLYTVTHDFDPTLYRSNLLAHAALGSLFPTLPVILTTSAESGPNGPLPAEILSMYPSAPLIKRQGEVDAWDNPSFRAALRATNRSQVIVAGVTTDVCTAFLALSLRQEGYGVWANVEASGTTSALVRDVSNDRMREAGVQLVSLFAIVCDLMRDWRGNPGAREVLPWLDRWMPAYGFLARAHGAAVREGALIPGEEELL</sequence>
<gene>
    <name evidence="4" type="ORF">BK809_0004449</name>
</gene>
<dbReference type="PANTHER" id="PTHR43559">
    <property type="entry name" value="HYDROLASE YCAC-RELATED"/>
    <property type="match status" value="1"/>
</dbReference>
<dbReference type="InterPro" id="IPR053152">
    <property type="entry name" value="Hydrolase_YcaC-like"/>
</dbReference>
<protein>
    <recommendedName>
        <fullName evidence="3">Isochorismatase-like domain-containing protein</fullName>
    </recommendedName>
</protein>
<dbReference type="Pfam" id="PF00857">
    <property type="entry name" value="Isochorismatase"/>
    <property type="match status" value="1"/>
</dbReference>
<evidence type="ECO:0000256" key="1">
    <source>
        <dbReference type="ARBA" id="ARBA00006336"/>
    </source>
</evidence>
<evidence type="ECO:0000256" key="2">
    <source>
        <dbReference type="SAM" id="MobiDB-lite"/>
    </source>
</evidence>
<feature type="domain" description="Isochorismatase-like" evidence="3">
    <location>
        <begin position="71"/>
        <end position="222"/>
    </location>
</feature>
<comment type="similarity">
    <text evidence="1">Belongs to the isochorismatase family.</text>
</comment>
<dbReference type="SUPFAM" id="SSF52499">
    <property type="entry name" value="Isochorismatase-like hydrolases"/>
    <property type="match status" value="1"/>
</dbReference>
<proteinExistence type="inferred from homology"/>
<feature type="compositionally biased region" description="Pro residues" evidence="2">
    <location>
        <begin position="48"/>
        <end position="60"/>
    </location>
</feature>
<dbReference type="Gene3D" id="3.40.50.850">
    <property type="entry name" value="Isochorismatase-like"/>
    <property type="match status" value="1"/>
</dbReference>
<dbReference type="Proteomes" id="UP000190776">
    <property type="component" value="Unassembled WGS sequence"/>
</dbReference>
<name>A0A1S8B6P9_9PEZI</name>
<organism evidence="4 5">
    <name type="scientific">Diplodia seriata</name>
    <dbReference type="NCBI Taxonomy" id="420778"/>
    <lineage>
        <taxon>Eukaryota</taxon>
        <taxon>Fungi</taxon>
        <taxon>Dikarya</taxon>
        <taxon>Ascomycota</taxon>
        <taxon>Pezizomycotina</taxon>
        <taxon>Dothideomycetes</taxon>
        <taxon>Dothideomycetes incertae sedis</taxon>
        <taxon>Botryosphaeriales</taxon>
        <taxon>Botryosphaeriaceae</taxon>
        <taxon>Diplodia</taxon>
    </lineage>
</organism>
<dbReference type="EMBL" id="MSZU01000111">
    <property type="protein sequence ID" value="OMP83068.1"/>
    <property type="molecule type" value="Genomic_DNA"/>
</dbReference>
<dbReference type="AlphaFoldDB" id="A0A1S8B6P9"/>
<evidence type="ECO:0000259" key="3">
    <source>
        <dbReference type="Pfam" id="PF00857"/>
    </source>
</evidence>
<evidence type="ECO:0000313" key="5">
    <source>
        <dbReference type="Proteomes" id="UP000190776"/>
    </source>
</evidence>
<dbReference type="OrthoDB" id="167809at2759"/>
<accession>A0A1S8B6P9</accession>
<dbReference type="InterPro" id="IPR000868">
    <property type="entry name" value="Isochorismatase-like_dom"/>
</dbReference>
<evidence type="ECO:0000313" key="4">
    <source>
        <dbReference type="EMBL" id="OMP83068.1"/>
    </source>
</evidence>
<dbReference type="PANTHER" id="PTHR43559:SF3">
    <property type="entry name" value="HYDROLASE YCAC-RELATED"/>
    <property type="match status" value="1"/>
</dbReference>
<reference evidence="4 5" key="1">
    <citation type="submission" date="2017-01" db="EMBL/GenBank/DDBJ databases">
        <title>Draft genome sequence of Diplodia seriata F98.1, a fungal species involved in grapevine trunk diseases.</title>
        <authorList>
            <person name="Robert-Siegwald G."/>
            <person name="Vallet J."/>
            <person name="Abou-Mansour E."/>
            <person name="Xu J."/>
            <person name="Rey P."/>
            <person name="Bertsch C."/>
            <person name="Rego C."/>
            <person name="Larignon P."/>
            <person name="Fontaine F."/>
            <person name="Lebrun M.-H."/>
        </authorList>
    </citation>
    <scope>NUCLEOTIDE SEQUENCE [LARGE SCALE GENOMIC DNA]</scope>
    <source>
        <strain evidence="4 5">F98.1</strain>
    </source>
</reference>
<dbReference type="InterPro" id="IPR036380">
    <property type="entry name" value="Isochorismatase-like_sf"/>
</dbReference>
<comment type="caution">
    <text evidence="4">The sequence shown here is derived from an EMBL/GenBank/DDBJ whole genome shotgun (WGS) entry which is preliminary data.</text>
</comment>